<gene>
    <name evidence="2" type="primary">ORF63403</name>
</gene>
<sequence length="919" mass="101597">GEDMSSVEVRTHPSGSVVHYFKQAQTDGAESSEGIMSDVEGTPPTSTSLRKEGSRKLKPRQPRRLIEYSEPESADDDSKDLTERSDAPLVSLKTKTSLSVEKQMVHQLQEFTMSSSAQASAHSSSVVSGQINIGGPSHGGANSSSVTTDSSARDHGTTSDHSRDGVSDGESSDDSEKTQTSDNDSAGETSTTQNKNLMETGAVADKRASPVLKPNFRVRRPRKTGLTTIDFQKKFPELREDKHSHTEASQPSRPTGRRSRKAELLAKQQTAKKTPTVRHGENILVERCSECNAVLEQYDDDTIGLSITALSTFIHREPGLATPMLLDMLQCVSRIASGSHYSWQAESNVIIPGNCVSIARQFLRCVLHQLAPNGIFPMLFQSNMEDAYFWKTMAAALLDFSDLPSHAPLQYLLEGLNERKNLPQDLIMLVLNNMATYLNCISLETSIPMWTTILTQFDNFLRRLPSVLPIPSDMTPILKIIITLLKVYVIGNVRSILEPFSKILSFAIQNCSFKLQQLLDICSICNRALTRDRDKMFLTRTVIYELVQAVKFKSSIPDENLLLLVQFVVLDAGGTLSLYNSTTAEAGTLYSSQSPSMVTTCAAEAMRQHLTDCLEFIADLHTITKVKTNMKVAGASLNEDTLGSQLKSGISQYLALEITRGNSRDNRAITRYLPWLYHPPSAMQQGPKEFIDCIGHIRLMSWLLIGSLTHTAVTEGAAPISCLPIPLEASCHIADHIMVIMTGFAEQSSASVLHMSSLFHAFILCQLWTMYSESAAALHHPGSEQHSVASAMIMDFWARVTPGILQLLSHSKVDKPALELAEMVNLHFLGLMEALQECNSSVLAKLFPMWTSILFAYHAQLPGHLQVRLQNCQNWEPPHPTKDQTSFNSSILLSWLKRIQFKLGQIEVQSSAATQIYIV</sequence>
<organism evidence="2">
    <name type="scientific">Arion vulgaris</name>
    <dbReference type="NCBI Taxonomy" id="1028688"/>
    <lineage>
        <taxon>Eukaryota</taxon>
        <taxon>Metazoa</taxon>
        <taxon>Spiralia</taxon>
        <taxon>Lophotrochozoa</taxon>
        <taxon>Mollusca</taxon>
        <taxon>Gastropoda</taxon>
        <taxon>Heterobranchia</taxon>
        <taxon>Euthyneura</taxon>
        <taxon>Panpulmonata</taxon>
        <taxon>Eupulmonata</taxon>
        <taxon>Stylommatophora</taxon>
        <taxon>Helicina</taxon>
        <taxon>Arionoidea</taxon>
        <taxon>Arionidae</taxon>
        <taxon>Arion</taxon>
    </lineage>
</organism>
<dbReference type="InterPro" id="IPR024855">
    <property type="entry name" value="UNC79"/>
</dbReference>
<feature type="compositionally biased region" description="Polar residues" evidence="1">
    <location>
        <begin position="140"/>
        <end position="150"/>
    </location>
</feature>
<feature type="compositionally biased region" description="Basic and acidic residues" evidence="1">
    <location>
        <begin position="231"/>
        <end position="246"/>
    </location>
</feature>
<dbReference type="EMBL" id="HACG01020778">
    <property type="protein sequence ID" value="CEK67643.1"/>
    <property type="molecule type" value="Transcribed_RNA"/>
</dbReference>
<accession>A0A0B6ZGG0</accession>
<evidence type="ECO:0000313" key="2">
    <source>
        <dbReference type="EMBL" id="CEK67643.1"/>
    </source>
</evidence>
<feature type="region of interest" description="Disordered" evidence="1">
    <location>
        <begin position="1"/>
        <end position="99"/>
    </location>
</feature>
<dbReference type="PANTHER" id="PTHR21696:SF2">
    <property type="entry name" value="PROTEIN UNC-79 HOMOLOG"/>
    <property type="match status" value="1"/>
</dbReference>
<feature type="compositionally biased region" description="Basic and acidic residues" evidence="1">
    <location>
        <begin position="151"/>
        <end position="166"/>
    </location>
</feature>
<name>A0A0B6ZGG0_9EUPU</name>
<dbReference type="AlphaFoldDB" id="A0A0B6ZGG0"/>
<feature type="compositionally biased region" description="Acidic residues" evidence="1">
    <location>
        <begin position="69"/>
        <end position="78"/>
    </location>
</feature>
<feature type="non-terminal residue" evidence="2">
    <location>
        <position position="1"/>
    </location>
</feature>
<feature type="compositionally biased region" description="Polar residues" evidence="1">
    <location>
        <begin position="180"/>
        <end position="197"/>
    </location>
</feature>
<protein>
    <submittedName>
        <fullName evidence="2">Uncharacterized protein</fullName>
    </submittedName>
</protein>
<dbReference type="PANTHER" id="PTHR21696">
    <property type="entry name" value="PROTEIN UNC-79 HOMOLOG"/>
    <property type="match status" value="1"/>
</dbReference>
<reference evidence="2" key="1">
    <citation type="submission" date="2014-12" db="EMBL/GenBank/DDBJ databases">
        <title>Insight into the proteome of Arion vulgaris.</title>
        <authorList>
            <person name="Aradska J."/>
            <person name="Bulat T."/>
            <person name="Smidak R."/>
            <person name="Sarate P."/>
            <person name="Gangsoo J."/>
            <person name="Sialana F."/>
            <person name="Bilban M."/>
            <person name="Lubec G."/>
        </authorList>
    </citation>
    <scope>NUCLEOTIDE SEQUENCE</scope>
    <source>
        <tissue evidence="2">Skin</tissue>
    </source>
</reference>
<feature type="compositionally biased region" description="Low complexity" evidence="1">
    <location>
        <begin position="114"/>
        <end position="128"/>
    </location>
</feature>
<evidence type="ECO:0000256" key="1">
    <source>
        <dbReference type="SAM" id="MobiDB-lite"/>
    </source>
</evidence>
<proteinExistence type="predicted"/>
<feature type="region of interest" description="Disordered" evidence="1">
    <location>
        <begin position="112"/>
        <end position="276"/>
    </location>
</feature>